<feature type="transmembrane region" description="Helical" evidence="1">
    <location>
        <begin position="412"/>
        <end position="433"/>
    </location>
</feature>
<feature type="transmembrane region" description="Helical" evidence="1">
    <location>
        <begin position="235"/>
        <end position="261"/>
    </location>
</feature>
<feature type="transmembrane region" description="Helical" evidence="1">
    <location>
        <begin position="201"/>
        <end position="223"/>
    </location>
</feature>
<keyword evidence="1" id="KW-0472">Membrane</keyword>
<dbReference type="Pfam" id="PF03703">
    <property type="entry name" value="bPH_2"/>
    <property type="match status" value="2"/>
</dbReference>
<feature type="domain" description="YdbS-like PH" evidence="2">
    <location>
        <begin position="75"/>
        <end position="155"/>
    </location>
</feature>
<sequence length="526" mass="55258">MTGTEVHHTTDVHWHRLNPLTVWAKVIVIVAVELPTAVVILVLAALGDFLLWGALAALASVLLAGTLVTGTVLGYRYTHYGVSDERMEVRSGVLARSHRSLSRERIRTVDLATPLWTRPFGLCRVTVGTGQKTSPGDEITLSYVTTAEGDRLRRELLHQATVTSGGGTAEETDTTGTGTTALATMAPVWFGYGAAAPGPAAVSYSVILATAASLGEFVIRWMLDTYWGANVAGTGVVVTSALGVALGALLLGAVGALALHVEAWWNYRLTREPDGTLRVQRGLLNLSSVSIEERRLRGVEIRGHLPLRWFGAACVMAVASGLGSEGGGQDGKGSLVPRRSLSPEVPRARAERIAEKVLPGADIGPLTSHPRAALRRRLFRAAAAALGLTAVAFALALVTGADPVARSPVPAVPLWVAAVVLVVSAPVAGLYAWGCYRGLGHGLAGGHLAMRRGMAARSTAVLKREAVIGWTVRRSFFQRRAGLATIGATIAADEGVFHAADVDSGEGLAFADEAVPGLLAPFLERD</sequence>
<evidence type="ECO:0000313" key="3">
    <source>
        <dbReference type="EMBL" id="RNL85685.1"/>
    </source>
</evidence>
<evidence type="ECO:0000259" key="2">
    <source>
        <dbReference type="Pfam" id="PF03703"/>
    </source>
</evidence>
<dbReference type="InterPro" id="IPR014529">
    <property type="entry name" value="UCP026631"/>
</dbReference>
<organism evidence="3 4">
    <name type="scientific">Halostreptopolyspora alba</name>
    <dbReference type="NCBI Taxonomy" id="2487137"/>
    <lineage>
        <taxon>Bacteria</taxon>
        <taxon>Bacillati</taxon>
        <taxon>Actinomycetota</taxon>
        <taxon>Actinomycetes</taxon>
        <taxon>Streptosporangiales</taxon>
        <taxon>Nocardiopsidaceae</taxon>
        <taxon>Halostreptopolyspora</taxon>
    </lineage>
</organism>
<feature type="transmembrane region" description="Helical" evidence="1">
    <location>
        <begin position="378"/>
        <end position="400"/>
    </location>
</feature>
<reference evidence="3 4" key="1">
    <citation type="submission" date="2018-11" db="EMBL/GenBank/DDBJ databases">
        <title>The genome draft of YIM 96095.</title>
        <authorList>
            <person name="Tang S.-K."/>
            <person name="Chunyu W.-X."/>
            <person name="Feng Y.-Z."/>
        </authorList>
    </citation>
    <scope>NUCLEOTIDE SEQUENCE [LARGE SCALE GENOMIC DNA]</scope>
    <source>
        <strain evidence="3 4">YIM 96095</strain>
    </source>
</reference>
<keyword evidence="1" id="KW-0812">Transmembrane</keyword>
<dbReference type="PANTHER" id="PTHR34473:SF2">
    <property type="entry name" value="UPF0699 TRANSMEMBRANE PROTEIN YDBT"/>
    <property type="match status" value="1"/>
</dbReference>
<dbReference type="EMBL" id="RJMB01000005">
    <property type="protein sequence ID" value="RNL85685.1"/>
    <property type="molecule type" value="Genomic_DNA"/>
</dbReference>
<evidence type="ECO:0000256" key="1">
    <source>
        <dbReference type="SAM" id="Phobius"/>
    </source>
</evidence>
<dbReference type="Proteomes" id="UP000269198">
    <property type="component" value="Unassembled WGS sequence"/>
</dbReference>
<dbReference type="InterPro" id="IPR005182">
    <property type="entry name" value="YdbS-like_PH"/>
</dbReference>
<keyword evidence="1" id="KW-1133">Transmembrane helix</keyword>
<feature type="transmembrane region" description="Helical" evidence="1">
    <location>
        <begin position="22"/>
        <end position="46"/>
    </location>
</feature>
<proteinExistence type="predicted"/>
<comment type="caution">
    <text evidence="3">The sequence shown here is derived from an EMBL/GenBank/DDBJ whole genome shotgun (WGS) entry which is preliminary data.</text>
</comment>
<dbReference type="PIRSF" id="PIRSF026631">
    <property type="entry name" value="UCP026631"/>
    <property type="match status" value="1"/>
</dbReference>
<keyword evidence="4" id="KW-1185">Reference proteome</keyword>
<feature type="domain" description="YdbS-like PH" evidence="2">
    <location>
        <begin position="444"/>
        <end position="500"/>
    </location>
</feature>
<evidence type="ECO:0000313" key="4">
    <source>
        <dbReference type="Proteomes" id="UP000269198"/>
    </source>
</evidence>
<name>A0A3N0ECY9_9ACTN</name>
<accession>A0A3N0ECY9</accession>
<dbReference type="OrthoDB" id="4121259at2"/>
<feature type="transmembrane region" description="Helical" evidence="1">
    <location>
        <begin position="52"/>
        <end position="77"/>
    </location>
</feature>
<protein>
    <recommendedName>
        <fullName evidence="2">YdbS-like PH domain-containing protein</fullName>
    </recommendedName>
</protein>
<dbReference type="AlphaFoldDB" id="A0A3N0ECY9"/>
<gene>
    <name evidence="3" type="ORF">EFW17_06840</name>
</gene>
<dbReference type="RefSeq" id="WP_123200464.1">
    <property type="nucleotide sequence ID" value="NZ_RJMB01000005.1"/>
</dbReference>
<dbReference type="PANTHER" id="PTHR34473">
    <property type="entry name" value="UPF0699 TRANSMEMBRANE PROTEIN YDBS"/>
    <property type="match status" value="1"/>
</dbReference>